<dbReference type="OrthoDB" id="9952882at2"/>
<evidence type="ECO:0000313" key="4">
    <source>
        <dbReference type="Proteomes" id="UP000183557"/>
    </source>
</evidence>
<dbReference type="Proteomes" id="UP000183557">
    <property type="component" value="Unassembled WGS sequence"/>
</dbReference>
<reference evidence="4" key="1">
    <citation type="submission" date="2016-10" db="EMBL/GenBank/DDBJ databases">
        <authorList>
            <person name="Varghese N."/>
            <person name="Submissions S."/>
        </authorList>
    </citation>
    <scope>NUCLEOTIDE SEQUENCE [LARGE SCALE GENOMIC DNA]</scope>
    <source>
        <strain evidence="4">CGMCC 1.3704</strain>
    </source>
</reference>
<accession>A0A1I3TFR2</accession>
<proteinExistence type="predicted"/>
<evidence type="ECO:0000256" key="1">
    <source>
        <dbReference type="SAM" id="Coils"/>
    </source>
</evidence>
<keyword evidence="1" id="KW-0175">Coiled coil</keyword>
<evidence type="ECO:0000256" key="2">
    <source>
        <dbReference type="SAM" id="MobiDB-lite"/>
    </source>
</evidence>
<gene>
    <name evidence="3" type="ORF">SAMN04487936_103355</name>
</gene>
<keyword evidence="4" id="KW-1185">Reference proteome</keyword>
<feature type="region of interest" description="Disordered" evidence="2">
    <location>
        <begin position="1"/>
        <end position="22"/>
    </location>
</feature>
<feature type="coiled-coil region" evidence="1">
    <location>
        <begin position="73"/>
        <end position="100"/>
    </location>
</feature>
<dbReference type="AlphaFoldDB" id="A0A1I3TFR2"/>
<evidence type="ECO:0000313" key="3">
    <source>
        <dbReference type="EMBL" id="SFJ69362.1"/>
    </source>
</evidence>
<sequence>MNFEEILGKSQKEEKSSSSGDLDFDSLLKLASSLTNQDTLFDKLSKSNVTNESNGVDFSNIVEKISAATPQTFSGLEDELNEIKTELKKLNENIEALLKKE</sequence>
<feature type="compositionally biased region" description="Basic and acidic residues" evidence="2">
    <location>
        <begin position="1"/>
        <end position="16"/>
    </location>
</feature>
<protein>
    <submittedName>
        <fullName evidence="3">Uncharacterized protein</fullName>
    </submittedName>
</protein>
<dbReference type="EMBL" id="FOSB01000003">
    <property type="protein sequence ID" value="SFJ69362.1"/>
    <property type="molecule type" value="Genomic_DNA"/>
</dbReference>
<dbReference type="RefSeq" id="WP_075035942.1">
    <property type="nucleotide sequence ID" value="NZ_FOSB01000003.1"/>
</dbReference>
<name>A0A1I3TFR2_HALDA</name>
<organism evidence="3 4">
    <name type="scientific">Halobacillus dabanensis</name>
    <dbReference type="NCBI Taxonomy" id="240302"/>
    <lineage>
        <taxon>Bacteria</taxon>
        <taxon>Bacillati</taxon>
        <taxon>Bacillota</taxon>
        <taxon>Bacilli</taxon>
        <taxon>Bacillales</taxon>
        <taxon>Bacillaceae</taxon>
        <taxon>Halobacillus</taxon>
    </lineage>
</organism>